<dbReference type="InterPro" id="IPR050422">
    <property type="entry name" value="X-Pro_aminopeptidase_P"/>
</dbReference>
<evidence type="ECO:0000313" key="3">
    <source>
        <dbReference type="Proteomes" id="UP000306102"/>
    </source>
</evidence>
<dbReference type="AlphaFoldDB" id="A0A4S4DS41"/>
<dbReference type="InterPro" id="IPR029149">
    <property type="entry name" value="Creatin/AminoP/Spt16_N"/>
</dbReference>
<protein>
    <recommendedName>
        <fullName evidence="1">Creatinase N-terminal domain-containing protein</fullName>
    </recommendedName>
</protein>
<evidence type="ECO:0000313" key="2">
    <source>
        <dbReference type="EMBL" id="THG05983.1"/>
    </source>
</evidence>
<proteinExistence type="predicted"/>
<dbReference type="Proteomes" id="UP000306102">
    <property type="component" value="Unassembled WGS sequence"/>
</dbReference>
<organism evidence="2 3">
    <name type="scientific">Camellia sinensis var. sinensis</name>
    <name type="common">China tea</name>
    <dbReference type="NCBI Taxonomy" id="542762"/>
    <lineage>
        <taxon>Eukaryota</taxon>
        <taxon>Viridiplantae</taxon>
        <taxon>Streptophyta</taxon>
        <taxon>Embryophyta</taxon>
        <taxon>Tracheophyta</taxon>
        <taxon>Spermatophyta</taxon>
        <taxon>Magnoliopsida</taxon>
        <taxon>eudicotyledons</taxon>
        <taxon>Gunneridae</taxon>
        <taxon>Pentapetalae</taxon>
        <taxon>asterids</taxon>
        <taxon>Ericales</taxon>
        <taxon>Theaceae</taxon>
        <taxon>Camellia</taxon>
    </lineage>
</organism>
<evidence type="ECO:0000259" key="1">
    <source>
        <dbReference type="Pfam" id="PF01321"/>
    </source>
</evidence>
<accession>A0A4S4DS41</accession>
<dbReference type="InterPro" id="IPR000587">
    <property type="entry name" value="Creatinase_N"/>
</dbReference>
<feature type="domain" description="Creatinase N-terminal" evidence="1">
    <location>
        <begin position="105"/>
        <end position="147"/>
    </location>
</feature>
<dbReference type="Gene3D" id="3.40.350.10">
    <property type="entry name" value="Creatinase/prolidase N-terminal domain"/>
    <property type="match status" value="1"/>
</dbReference>
<dbReference type="PANTHER" id="PTHR43763:SF12">
    <property type="entry name" value="AMINOPEPTIDASE P1"/>
    <property type="match status" value="1"/>
</dbReference>
<dbReference type="EMBL" id="SDRB02010521">
    <property type="protein sequence ID" value="THG05983.1"/>
    <property type="molecule type" value="Genomic_DNA"/>
</dbReference>
<reference evidence="2 3" key="1">
    <citation type="journal article" date="2018" name="Proc. Natl. Acad. Sci. U.S.A.">
        <title>Draft genome sequence of Camellia sinensis var. sinensis provides insights into the evolution of the tea genome and tea quality.</title>
        <authorList>
            <person name="Wei C."/>
            <person name="Yang H."/>
            <person name="Wang S."/>
            <person name="Zhao J."/>
            <person name="Liu C."/>
            <person name="Gao L."/>
            <person name="Xia E."/>
            <person name="Lu Y."/>
            <person name="Tai Y."/>
            <person name="She G."/>
            <person name="Sun J."/>
            <person name="Cao H."/>
            <person name="Tong W."/>
            <person name="Gao Q."/>
            <person name="Li Y."/>
            <person name="Deng W."/>
            <person name="Jiang X."/>
            <person name="Wang W."/>
            <person name="Chen Q."/>
            <person name="Zhang S."/>
            <person name="Li H."/>
            <person name="Wu J."/>
            <person name="Wang P."/>
            <person name="Li P."/>
            <person name="Shi C."/>
            <person name="Zheng F."/>
            <person name="Jian J."/>
            <person name="Huang B."/>
            <person name="Shan D."/>
            <person name="Shi M."/>
            <person name="Fang C."/>
            <person name="Yue Y."/>
            <person name="Li F."/>
            <person name="Li D."/>
            <person name="Wei S."/>
            <person name="Han B."/>
            <person name="Jiang C."/>
            <person name="Yin Y."/>
            <person name="Xia T."/>
            <person name="Zhang Z."/>
            <person name="Bennetzen J.L."/>
            <person name="Zhao S."/>
            <person name="Wan X."/>
        </authorList>
    </citation>
    <scope>NUCLEOTIDE SEQUENCE [LARGE SCALE GENOMIC DNA]</scope>
    <source>
        <strain evidence="3">cv. Shuchazao</strain>
        <tissue evidence="2">Leaf</tissue>
    </source>
</reference>
<dbReference type="Pfam" id="PF01321">
    <property type="entry name" value="Creatinase_N"/>
    <property type="match status" value="1"/>
</dbReference>
<comment type="caution">
    <text evidence="2">The sequence shown here is derived from an EMBL/GenBank/DDBJ whole genome shotgun (WGS) entry which is preliminary data.</text>
</comment>
<sequence>MSTFPTLPLRSLPFLPLELGLDFWFPIENRETAIGTTTTTATVISLLRTPMGALRLGFPIENRETAIGTTTTTATVISLLRTPMGALRLNFPCCNSNDATPPSEIIIRDKRREFVSGFTGSAGLALITRNEALLWTDGRYFLQAALELSDQWKLMRMGGDPVVDVWMVDQSPCVAVVAVASNVFGSWVSVPYDGLGACAVLPQA</sequence>
<keyword evidence="3" id="KW-1185">Reference proteome</keyword>
<dbReference type="SUPFAM" id="SSF53092">
    <property type="entry name" value="Creatinase/prolidase N-terminal domain"/>
    <property type="match status" value="1"/>
</dbReference>
<name>A0A4S4DS41_CAMSN</name>
<dbReference type="PANTHER" id="PTHR43763">
    <property type="entry name" value="XAA-PRO AMINOPEPTIDASE 1"/>
    <property type="match status" value="1"/>
</dbReference>
<dbReference type="STRING" id="542762.A0A4S4DS41"/>
<gene>
    <name evidence="2" type="ORF">TEA_000241</name>
</gene>